<name>W9GMY6_9MICO</name>
<dbReference type="NCBIfam" id="TIGR03816">
    <property type="entry name" value="tadE_like_DECH"/>
    <property type="match status" value="1"/>
</dbReference>
<comment type="caution">
    <text evidence="1">The sequence shown here is derived from an EMBL/GenBank/DDBJ whole genome shotgun (WGS) entry which is preliminary data.</text>
</comment>
<gene>
    <name evidence="1" type="ORF">N864_03250</name>
</gene>
<evidence type="ECO:0000313" key="2">
    <source>
        <dbReference type="Proteomes" id="UP000019494"/>
    </source>
</evidence>
<keyword evidence="2" id="KW-1185">Reference proteome</keyword>
<protein>
    <submittedName>
        <fullName evidence="1">Membrane protein</fullName>
    </submittedName>
</protein>
<proteinExistence type="predicted"/>
<accession>W9GMY6</accession>
<evidence type="ECO:0000313" key="1">
    <source>
        <dbReference type="EMBL" id="EWT07616.1"/>
    </source>
</evidence>
<dbReference type="EMBL" id="AWQS01000007">
    <property type="protein sequence ID" value="EWT07616.1"/>
    <property type="molecule type" value="Genomic_DNA"/>
</dbReference>
<sequence length="129" mass="12807">MMRPRAVQRDRGAASVLVIGVVAALLLLTAGAMTVIAVVAASHRARLAADLAAIGGALQLQGVDGADACAAAAVVAMRNGAQLAGCVVDGQDVSVTVHVAPTRWPAPAVARARAGPDLSTALPISSTHE</sequence>
<reference evidence="2" key="1">
    <citation type="submission" date="2013-08" db="EMBL/GenBank/DDBJ databases">
        <title>Intrasporangium oryzae NRRL B-24470.</title>
        <authorList>
            <person name="Liu H."/>
            <person name="Wang G."/>
        </authorList>
    </citation>
    <scope>NUCLEOTIDE SEQUENCE [LARGE SCALE GENOMIC DNA]</scope>
    <source>
        <strain evidence="2">Q5-1</strain>
    </source>
</reference>
<dbReference type="AlphaFoldDB" id="W9GMY6"/>
<dbReference type="Proteomes" id="UP000019494">
    <property type="component" value="Unassembled WGS sequence"/>
</dbReference>
<dbReference type="InterPro" id="IPR021202">
    <property type="entry name" value="Rv3654c-like"/>
</dbReference>
<organism evidence="1 2">
    <name type="scientific">Intrasporangium chromatireducens Q5-1</name>
    <dbReference type="NCBI Taxonomy" id="584657"/>
    <lineage>
        <taxon>Bacteria</taxon>
        <taxon>Bacillati</taxon>
        <taxon>Actinomycetota</taxon>
        <taxon>Actinomycetes</taxon>
        <taxon>Micrococcales</taxon>
        <taxon>Intrasporangiaceae</taxon>
        <taxon>Intrasporangium</taxon>
    </lineage>
</organism>